<organism evidence="1 2">
    <name type="scientific">Deinococcus roseus</name>
    <dbReference type="NCBI Taxonomy" id="392414"/>
    <lineage>
        <taxon>Bacteria</taxon>
        <taxon>Thermotogati</taxon>
        <taxon>Deinococcota</taxon>
        <taxon>Deinococci</taxon>
        <taxon>Deinococcales</taxon>
        <taxon>Deinococcaceae</taxon>
        <taxon>Deinococcus</taxon>
    </lineage>
</organism>
<name>A0ABQ2CWZ4_9DEIO</name>
<dbReference type="Proteomes" id="UP000632222">
    <property type="component" value="Unassembled WGS sequence"/>
</dbReference>
<reference evidence="2" key="1">
    <citation type="journal article" date="2019" name="Int. J. Syst. Evol. Microbiol.">
        <title>The Global Catalogue of Microorganisms (GCM) 10K type strain sequencing project: providing services to taxonomists for standard genome sequencing and annotation.</title>
        <authorList>
            <consortium name="The Broad Institute Genomics Platform"/>
            <consortium name="The Broad Institute Genome Sequencing Center for Infectious Disease"/>
            <person name="Wu L."/>
            <person name="Ma J."/>
        </authorList>
    </citation>
    <scope>NUCLEOTIDE SEQUENCE [LARGE SCALE GENOMIC DNA]</scope>
    <source>
        <strain evidence="2">JCM 14370</strain>
    </source>
</reference>
<dbReference type="InterPro" id="IPR014942">
    <property type="entry name" value="AbiEii"/>
</dbReference>
<evidence type="ECO:0000313" key="1">
    <source>
        <dbReference type="EMBL" id="GGJ29081.1"/>
    </source>
</evidence>
<proteinExistence type="predicted"/>
<comment type="caution">
    <text evidence="1">The sequence shown here is derived from an EMBL/GenBank/DDBJ whole genome shotgun (WGS) entry which is preliminary data.</text>
</comment>
<gene>
    <name evidence="1" type="ORF">GCM10008938_13990</name>
</gene>
<evidence type="ECO:0000313" key="2">
    <source>
        <dbReference type="Proteomes" id="UP000632222"/>
    </source>
</evidence>
<keyword evidence="2" id="KW-1185">Reference proteome</keyword>
<protein>
    <submittedName>
        <fullName evidence="1">Uncharacterized protein</fullName>
    </submittedName>
</protein>
<dbReference type="EMBL" id="BMOD01000003">
    <property type="protein sequence ID" value="GGJ29081.1"/>
    <property type="molecule type" value="Genomic_DNA"/>
</dbReference>
<sequence>MELNCFVLSNGNCAILTLQQQDVFELHLTTHPLHPEQVQGFTWLCRQLGVKPLVIELQPGLPIQPMTCSRVQGTLAVPDCEIHLIFEHSEIIWAETPFPGLRVFLKGTLPDQGAQTFQIDFAFGDPLVHPPVDVHVEGVGAVLSCLPEILVAWKLHGLTEFGRGRWRAKDLYDLAVLSELNLNLQVLQAALPVAFTSRGDDPANLQDFCTRENWGCSTSGQRKWRSFLKKHQLQQNFLDARHKVRGVLKKMGLDHA</sequence>
<accession>A0ABQ2CWZ4</accession>
<dbReference type="Pfam" id="PF08843">
    <property type="entry name" value="AbiEii"/>
    <property type="match status" value="1"/>
</dbReference>